<feature type="compositionally biased region" description="Low complexity" evidence="2">
    <location>
        <begin position="1111"/>
        <end position="1122"/>
    </location>
</feature>
<feature type="region of interest" description="Disordered" evidence="2">
    <location>
        <begin position="1111"/>
        <end position="1187"/>
    </location>
</feature>
<feature type="region of interest" description="Disordered" evidence="2">
    <location>
        <begin position="979"/>
        <end position="1087"/>
    </location>
</feature>
<feature type="region of interest" description="Disordered" evidence="2">
    <location>
        <begin position="1"/>
        <end position="388"/>
    </location>
</feature>
<keyword evidence="1" id="KW-0175">Coiled coil</keyword>
<sequence length="1187" mass="130044">MSQGEGSSPSDSPPSSQAPSRHLSSSQWDLPPETDFTSSFKYSKATPAGLASGGGKAQNGETSARGAGKSGSRGLGSSTEGVKSGGEKGDATSGGTGMSVSRDDRKGRAREEDDEEETREKEQSRRGATSSSEDEEDVRIKDSQPTEDQQQQQSEEQSKGGTPQPNKLLPSSAGEFAAQFRLGMPGGSGLHQNHASRFSYTSASAAANPNRPPISNPFAGFAGGSATPPSSQFLASVASAAGQPPSAHNRLSFTNPDSRSLAAPSTSRSTSQPLAPPPSHASHPSARHQHPAQPRRPTQPLSPHHAQARGGQNQENNRPTTTRDGAASANAAGATNSKKRGYPSTSGDAEVPRTGSNSSARAGGDGSRAPRADGSPSAKKRKSEKGEKGVVGFEDIVASITTFKIQSEKKDAEVVSLRARLVEKEKEVERLRSEKDTLKRDAIGKVNLALSRLETTRKELSDVSSGMRAATTKLQAEMGSPTNLVELRDELNSAKQLFQRNYFDPEGALWLERNEESKIAALRALQTEIQQRQDVISLLRDQLATKTGEIVEARDRIAQLEQLQANHHLASADLEQSRKESRLREDELREKRVDAENRLDEALLKAGDREAALEEKLERTREEFEDKVESLKKGLDDAQLTISASETETAALAASKLRLEKELSESNGEMDALKTKFESLNISFDEFRTNARAEKERMEEDLNTWRLKNNQQEDVLSRQAIELEELLRLSSKLTQVKIDLDVAEQKVINDATAAAASLEREKIVSQDLSRRNDTLLTQLEAKEAQLVEQSKRFSESQNKVTTIQSSLDTLQLREKELKFRETELSTELERARAELSNTQQSNHRQDTQTENRLMKQIDDLQLEITTLKAANETLTREQRSSEQKIGDLNNVVSTLKDAKASAEGDARRLQQELSLANAARDSLLHVEGDLAQLKRDQTTMLQTRIKETVASCQEGHSRERAQLSNELKRANNKLEELTTRNQKLSTELAKSKNRPMIDPHISSSSPVVSPARGRPESEQLGAEEIPPQQAPASDDSSANTVATTTLSAIDAMDQERGDDELTAEVAEEEAKPSKLKKEEKHVSSASTAQAILVPPIAVTVKKDKGKAVAMAAAGASSTSRALRTTRRRTMDPEQEDRNADEDEIEEVVTQVYRHEDEIEDVTQVNRRDKSRPSTKTTYSRKRKDVKR</sequence>
<feature type="coiled-coil region" evidence="1">
    <location>
        <begin position="522"/>
        <end position="919"/>
    </location>
</feature>
<feature type="compositionally biased region" description="Low complexity" evidence="2">
    <location>
        <begin position="7"/>
        <end position="20"/>
    </location>
</feature>
<evidence type="ECO:0000313" key="3">
    <source>
        <dbReference type="EMBL" id="ORY91600.1"/>
    </source>
</evidence>
<feature type="compositionally biased region" description="Polar residues" evidence="2">
    <location>
        <begin position="249"/>
        <end position="270"/>
    </location>
</feature>
<feature type="coiled-coil region" evidence="1">
    <location>
        <begin position="407"/>
        <end position="441"/>
    </location>
</feature>
<name>A0A1Y2G480_9BASI</name>
<dbReference type="InParanoid" id="A0A1Y2G480"/>
<feature type="compositionally biased region" description="Basic and acidic residues" evidence="2">
    <location>
        <begin position="101"/>
        <end position="111"/>
    </location>
</feature>
<evidence type="ECO:0000256" key="2">
    <source>
        <dbReference type="SAM" id="MobiDB-lite"/>
    </source>
</evidence>
<feature type="compositionally biased region" description="Basic residues" evidence="2">
    <location>
        <begin position="1178"/>
        <end position="1187"/>
    </location>
</feature>
<reference evidence="3 4" key="1">
    <citation type="submission" date="2016-07" db="EMBL/GenBank/DDBJ databases">
        <title>Pervasive Adenine N6-methylation of Active Genes in Fungi.</title>
        <authorList>
            <consortium name="DOE Joint Genome Institute"/>
            <person name="Mondo S.J."/>
            <person name="Dannebaum R.O."/>
            <person name="Kuo R.C."/>
            <person name="Labutti K."/>
            <person name="Haridas S."/>
            <person name="Kuo A."/>
            <person name="Salamov A."/>
            <person name="Ahrendt S.R."/>
            <person name="Lipzen A."/>
            <person name="Sullivan W."/>
            <person name="Andreopoulos W.B."/>
            <person name="Clum A."/>
            <person name="Lindquist E."/>
            <person name="Daum C."/>
            <person name="Ramamoorthy G.K."/>
            <person name="Gryganskyi A."/>
            <person name="Culley D."/>
            <person name="Magnuson J.K."/>
            <person name="James T.Y."/>
            <person name="O'Malley M.A."/>
            <person name="Stajich J.E."/>
            <person name="Spatafora J.W."/>
            <person name="Visel A."/>
            <person name="Grigoriev I.V."/>
        </authorList>
    </citation>
    <scope>NUCLEOTIDE SEQUENCE [LARGE SCALE GENOMIC DNA]</scope>
    <source>
        <strain evidence="3 4">62-1032</strain>
    </source>
</reference>
<feature type="compositionally biased region" description="Polar residues" evidence="2">
    <location>
        <begin position="1030"/>
        <end position="1047"/>
    </location>
</feature>
<feature type="compositionally biased region" description="Polar residues" evidence="2">
    <location>
        <begin position="190"/>
        <end position="201"/>
    </location>
</feature>
<dbReference type="Proteomes" id="UP000193467">
    <property type="component" value="Unassembled WGS sequence"/>
</dbReference>
<evidence type="ECO:0000256" key="1">
    <source>
        <dbReference type="SAM" id="Coils"/>
    </source>
</evidence>
<organism evidence="3 4">
    <name type="scientific">Leucosporidium creatinivorum</name>
    <dbReference type="NCBI Taxonomy" id="106004"/>
    <lineage>
        <taxon>Eukaryota</taxon>
        <taxon>Fungi</taxon>
        <taxon>Dikarya</taxon>
        <taxon>Basidiomycota</taxon>
        <taxon>Pucciniomycotina</taxon>
        <taxon>Microbotryomycetes</taxon>
        <taxon>Leucosporidiales</taxon>
        <taxon>Leucosporidium</taxon>
    </lineage>
</organism>
<keyword evidence="4" id="KW-1185">Reference proteome</keyword>
<dbReference type="EMBL" id="MCGR01000002">
    <property type="protein sequence ID" value="ORY91600.1"/>
    <property type="molecule type" value="Genomic_DNA"/>
</dbReference>
<feature type="compositionally biased region" description="Acidic residues" evidence="2">
    <location>
        <begin position="1056"/>
        <end position="1067"/>
    </location>
</feature>
<comment type="caution">
    <text evidence="3">The sequence shown here is derived from an EMBL/GenBank/DDBJ whole genome shotgun (WGS) entry which is preliminary data.</text>
</comment>
<protein>
    <submittedName>
        <fullName evidence="3">Uncharacterized protein</fullName>
    </submittedName>
</protein>
<accession>A0A1Y2G480</accession>
<feature type="compositionally biased region" description="Low complexity" evidence="2">
    <location>
        <begin position="325"/>
        <end position="336"/>
    </location>
</feature>
<feature type="compositionally biased region" description="Low complexity" evidence="2">
    <location>
        <begin position="146"/>
        <end position="155"/>
    </location>
</feature>
<dbReference type="OrthoDB" id="2529279at2759"/>
<dbReference type="AlphaFoldDB" id="A0A1Y2G480"/>
<evidence type="ECO:0000313" key="4">
    <source>
        <dbReference type="Proteomes" id="UP000193467"/>
    </source>
</evidence>
<feature type="compositionally biased region" description="Polar residues" evidence="2">
    <location>
        <begin position="310"/>
        <end position="323"/>
    </location>
</feature>
<feature type="compositionally biased region" description="Basic and acidic residues" evidence="2">
    <location>
        <begin position="1128"/>
        <end position="1137"/>
    </location>
</feature>
<proteinExistence type="predicted"/>
<dbReference type="STRING" id="106004.A0A1Y2G480"/>
<feature type="compositionally biased region" description="Basic and acidic residues" evidence="2">
    <location>
        <begin position="1068"/>
        <end position="1082"/>
    </location>
</feature>
<gene>
    <name evidence="3" type="ORF">BCR35DRAFT_328197</name>
</gene>